<feature type="region of interest" description="Disordered" evidence="7">
    <location>
        <begin position="184"/>
        <end position="208"/>
    </location>
</feature>
<evidence type="ECO:0000256" key="6">
    <source>
        <dbReference type="RuleBase" id="RU003915"/>
    </source>
</evidence>
<reference evidence="10 11" key="1">
    <citation type="submission" date="2017-08" db="EMBL/GenBank/DDBJ databases">
        <title>Infants hospitalized years apart are colonized by the same room-sourced microbial strains.</title>
        <authorList>
            <person name="Brooks B."/>
            <person name="Olm M.R."/>
            <person name="Firek B.A."/>
            <person name="Baker R."/>
            <person name="Thomas B.C."/>
            <person name="Morowitz M.J."/>
            <person name="Banfield J.F."/>
        </authorList>
    </citation>
    <scope>NUCLEOTIDE SEQUENCE [LARGE SCALE GENOMIC DNA]</scope>
    <source>
        <strain evidence="10">S2_018_000_R3_110</strain>
    </source>
</reference>
<dbReference type="InterPro" id="IPR001179">
    <property type="entry name" value="PPIase_FKBP_dom"/>
</dbReference>
<dbReference type="PANTHER" id="PTHR43811:SF19">
    <property type="entry name" value="39 KDA FK506-BINDING NUCLEAR PROTEIN"/>
    <property type="match status" value="1"/>
</dbReference>
<organism evidence="10 11">
    <name type="scientific">Sphingomonas hengshuiensis</name>
    <dbReference type="NCBI Taxonomy" id="1609977"/>
    <lineage>
        <taxon>Bacteria</taxon>
        <taxon>Pseudomonadati</taxon>
        <taxon>Pseudomonadota</taxon>
        <taxon>Alphaproteobacteria</taxon>
        <taxon>Sphingomonadales</taxon>
        <taxon>Sphingomonadaceae</taxon>
        <taxon>Sphingomonas</taxon>
    </lineage>
</organism>
<evidence type="ECO:0000256" key="3">
    <source>
        <dbReference type="ARBA" id="ARBA00023110"/>
    </source>
</evidence>
<dbReference type="EC" id="5.2.1.8" evidence="6"/>
<accession>A0A2W4Z9Z3</accession>
<feature type="transmembrane region" description="Helical" evidence="8">
    <location>
        <begin position="17"/>
        <end position="36"/>
    </location>
</feature>
<keyword evidence="8" id="KW-0812">Transmembrane</keyword>
<evidence type="ECO:0000313" key="10">
    <source>
        <dbReference type="EMBL" id="PZO79183.1"/>
    </source>
</evidence>
<keyword evidence="4 5" id="KW-0413">Isomerase</keyword>
<proteinExistence type="inferred from homology"/>
<gene>
    <name evidence="10" type="ORF">DI632_05025</name>
</gene>
<evidence type="ECO:0000313" key="11">
    <source>
        <dbReference type="Proteomes" id="UP000248614"/>
    </source>
</evidence>
<dbReference type="PROSITE" id="PS50059">
    <property type="entry name" value="FKBP_PPIASE"/>
    <property type="match status" value="1"/>
</dbReference>
<keyword evidence="8" id="KW-0472">Membrane</keyword>
<evidence type="ECO:0000259" key="9">
    <source>
        <dbReference type="PROSITE" id="PS50059"/>
    </source>
</evidence>
<sequence length="208" mass="22142">MSVTAVPLRPVKRRHVVWIWVGVILALLLAVGFAWAGTRSGVDAFLSGNASRPGVVTTASGLQYEVLAKGSGPTPTDADVTLINYVGKLPDGTTFDQSQRPTPMSPKGVVPGFGEALKLMPKGSRYRFWLKPELGYGGPRPAGAPPMPPEMEKLSKQVLVFDVEMVDFIPETVLQQLQMQQMMQQQGGGGLPQGAMPPAGAVPPPAVR</sequence>
<protein>
    <recommendedName>
        <fullName evidence="6">Peptidyl-prolyl cis-trans isomerase</fullName>
        <ecNumber evidence="6">5.2.1.8</ecNumber>
    </recommendedName>
</protein>
<dbReference type="Gene3D" id="3.10.50.40">
    <property type="match status" value="1"/>
</dbReference>
<name>A0A2W4Z9Z3_9SPHN</name>
<dbReference type="InterPro" id="IPR046357">
    <property type="entry name" value="PPIase_dom_sf"/>
</dbReference>
<comment type="similarity">
    <text evidence="2 6">Belongs to the FKBP-type PPIase family.</text>
</comment>
<dbReference type="GO" id="GO:0006457">
    <property type="term" value="P:protein folding"/>
    <property type="evidence" value="ECO:0007669"/>
    <property type="project" value="InterPro"/>
</dbReference>
<dbReference type="Pfam" id="PF01346">
    <property type="entry name" value="FKBP_N"/>
    <property type="match status" value="1"/>
</dbReference>
<evidence type="ECO:0000256" key="4">
    <source>
        <dbReference type="ARBA" id="ARBA00023235"/>
    </source>
</evidence>
<evidence type="ECO:0000256" key="5">
    <source>
        <dbReference type="PROSITE-ProRule" id="PRU00277"/>
    </source>
</evidence>
<dbReference type="Proteomes" id="UP000248614">
    <property type="component" value="Unassembled WGS sequence"/>
</dbReference>
<dbReference type="AlphaFoldDB" id="A0A2W4Z9Z3"/>
<dbReference type="GO" id="GO:0003755">
    <property type="term" value="F:peptidyl-prolyl cis-trans isomerase activity"/>
    <property type="evidence" value="ECO:0007669"/>
    <property type="project" value="UniProtKB-UniRule"/>
</dbReference>
<comment type="caution">
    <text evidence="10">The sequence shown here is derived from an EMBL/GenBank/DDBJ whole genome shotgun (WGS) entry which is preliminary data.</text>
</comment>
<evidence type="ECO:0000256" key="8">
    <source>
        <dbReference type="SAM" id="Phobius"/>
    </source>
</evidence>
<feature type="domain" description="PPIase FKBP-type" evidence="9">
    <location>
        <begin position="78"/>
        <end position="169"/>
    </location>
</feature>
<keyword evidence="3 5" id="KW-0697">Rotamase</keyword>
<dbReference type="InterPro" id="IPR000774">
    <property type="entry name" value="PPIase_FKBP_N"/>
</dbReference>
<evidence type="ECO:0000256" key="1">
    <source>
        <dbReference type="ARBA" id="ARBA00000971"/>
    </source>
</evidence>
<evidence type="ECO:0000256" key="7">
    <source>
        <dbReference type="SAM" id="MobiDB-lite"/>
    </source>
</evidence>
<keyword evidence="8" id="KW-1133">Transmembrane helix</keyword>
<dbReference type="Pfam" id="PF00254">
    <property type="entry name" value="FKBP_C"/>
    <property type="match status" value="1"/>
</dbReference>
<dbReference type="EMBL" id="QFNF01000008">
    <property type="protein sequence ID" value="PZO79183.1"/>
    <property type="molecule type" value="Genomic_DNA"/>
</dbReference>
<comment type="catalytic activity">
    <reaction evidence="1 5 6">
        <text>[protein]-peptidylproline (omega=180) = [protein]-peptidylproline (omega=0)</text>
        <dbReference type="Rhea" id="RHEA:16237"/>
        <dbReference type="Rhea" id="RHEA-COMP:10747"/>
        <dbReference type="Rhea" id="RHEA-COMP:10748"/>
        <dbReference type="ChEBI" id="CHEBI:83833"/>
        <dbReference type="ChEBI" id="CHEBI:83834"/>
        <dbReference type="EC" id="5.2.1.8"/>
    </reaction>
</comment>
<dbReference type="PANTHER" id="PTHR43811">
    <property type="entry name" value="FKBP-TYPE PEPTIDYL-PROLYL CIS-TRANS ISOMERASE FKPA"/>
    <property type="match status" value="1"/>
</dbReference>
<dbReference type="SUPFAM" id="SSF54534">
    <property type="entry name" value="FKBP-like"/>
    <property type="match status" value="1"/>
</dbReference>
<evidence type="ECO:0000256" key="2">
    <source>
        <dbReference type="ARBA" id="ARBA00006577"/>
    </source>
</evidence>